<feature type="signal peptide" evidence="1">
    <location>
        <begin position="1"/>
        <end position="22"/>
    </location>
</feature>
<evidence type="ECO:0000313" key="3">
    <source>
        <dbReference type="Proteomes" id="UP000238220"/>
    </source>
</evidence>
<feature type="chain" id="PRO_5015484280" evidence="1">
    <location>
        <begin position="23"/>
        <end position="105"/>
    </location>
</feature>
<comment type="caution">
    <text evidence="2">The sequence shown here is derived from an EMBL/GenBank/DDBJ whole genome shotgun (WGS) entry which is preliminary data.</text>
</comment>
<dbReference type="EMBL" id="PSNW01000001">
    <property type="protein sequence ID" value="PPE75724.1"/>
    <property type="molecule type" value="Genomic_DNA"/>
</dbReference>
<accession>A0A2S5TL64</accession>
<dbReference type="OrthoDB" id="9981155at2"/>
<gene>
    <name evidence="2" type="ORF">C3942_02185</name>
</gene>
<keyword evidence="3" id="KW-1185">Reference proteome</keyword>
<reference evidence="2 3" key="1">
    <citation type="submission" date="2018-02" db="EMBL/GenBank/DDBJ databases">
        <title>Genome sequencing of Solimonas sp. HR-BB.</title>
        <authorList>
            <person name="Lee Y."/>
            <person name="Jeon C.O."/>
        </authorList>
    </citation>
    <scope>NUCLEOTIDE SEQUENCE [LARGE SCALE GENOMIC DNA]</scope>
    <source>
        <strain evidence="2 3">HR-BB</strain>
    </source>
</reference>
<name>A0A2S5TL64_9GAMM</name>
<evidence type="ECO:0000256" key="1">
    <source>
        <dbReference type="SAM" id="SignalP"/>
    </source>
</evidence>
<evidence type="ECO:0000313" key="2">
    <source>
        <dbReference type="EMBL" id="PPE75724.1"/>
    </source>
</evidence>
<proteinExistence type="predicted"/>
<keyword evidence="1" id="KW-0732">Signal</keyword>
<dbReference type="RefSeq" id="WP_104228689.1">
    <property type="nucleotide sequence ID" value="NZ_PSNW01000001.1"/>
</dbReference>
<dbReference type="AlphaFoldDB" id="A0A2S5TL64"/>
<sequence>MTCKKMAPAALSALLFCCSALAQEPTLLPAGGYPAHTCSKPELPQMPSGVGGNSEAMAYNGEVRIYNQKAQVYSKCITDYMNTGNADMARIQARINEAVAEANAR</sequence>
<protein>
    <submittedName>
        <fullName evidence="2">Uncharacterized protein</fullName>
    </submittedName>
</protein>
<organism evidence="2 3">
    <name type="scientific">Solimonas fluminis</name>
    <dbReference type="NCBI Taxonomy" id="2086571"/>
    <lineage>
        <taxon>Bacteria</taxon>
        <taxon>Pseudomonadati</taxon>
        <taxon>Pseudomonadota</taxon>
        <taxon>Gammaproteobacteria</taxon>
        <taxon>Nevskiales</taxon>
        <taxon>Nevskiaceae</taxon>
        <taxon>Solimonas</taxon>
    </lineage>
</organism>
<dbReference type="Proteomes" id="UP000238220">
    <property type="component" value="Unassembled WGS sequence"/>
</dbReference>